<evidence type="ECO:0000313" key="2">
    <source>
        <dbReference type="Proteomes" id="UP000176665"/>
    </source>
</evidence>
<reference evidence="1 2" key="1">
    <citation type="journal article" date="2016" name="Nat. Commun.">
        <title>Thousands of microbial genomes shed light on interconnected biogeochemical processes in an aquifer system.</title>
        <authorList>
            <person name="Anantharaman K."/>
            <person name="Brown C.T."/>
            <person name="Hug L.A."/>
            <person name="Sharon I."/>
            <person name="Castelle C.J."/>
            <person name="Probst A.J."/>
            <person name="Thomas B.C."/>
            <person name="Singh A."/>
            <person name="Wilkins M.J."/>
            <person name="Karaoz U."/>
            <person name="Brodie E.L."/>
            <person name="Williams K.H."/>
            <person name="Hubbard S.S."/>
            <person name="Banfield J.F."/>
        </authorList>
    </citation>
    <scope>NUCLEOTIDE SEQUENCE [LARGE SCALE GENOMIC DNA]</scope>
</reference>
<dbReference type="EMBL" id="MFJA01000044">
    <property type="protein sequence ID" value="OGG02995.1"/>
    <property type="molecule type" value="Genomic_DNA"/>
</dbReference>
<evidence type="ECO:0000313" key="1">
    <source>
        <dbReference type="EMBL" id="OGG02995.1"/>
    </source>
</evidence>
<protein>
    <recommendedName>
        <fullName evidence="3">LytR/CpsA/Psr regulator C-terminal domain-containing protein</fullName>
    </recommendedName>
</protein>
<sequence>MRRKKPSKTYLFDYRRIVLFILLITFTYFCWSFRNSWNGKTRFTVVIENIDSNNSSSDYQMAIMSVEPNQNRGNYLTLRPNLLMDIPYGYKTYPVFSIYKLGELDKARTGAKLMKKAVETTLGIKTDRYLLFKLKDPVLIPKTIDEFKQFKRDNFSIIKGLPFIKTLISGDIATDMSLLEKLRFFLSFRNLRIDQISYLDPADSRVGISGTLPDKTQVYSLDLELFDSMTINDFQDIRVREEDFTLEVQNASGMDKIASQFSRILNHLGAHVIIVTTAAELNKNYCRIIYASQGSRDSVIAKILERDFFCREDNTLEIQAQTDIKVIIGEGFLK</sequence>
<gene>
    <name evidence="1" type="ORF">A2W14_04445</name>
</gene>
<accession>A0A1F5YSA8</accession>
<proteinExistence type="predicted"/>
<comment type="caution">
    <text evidence="1">The sequence shown here is derived from an EMBL/GenBank/DDBJ whole genome shotgun (WGS) entry which is preliminary data.</text>
</comment>
<dbReference type="Proteomes" id="UP000176665">
    <property type="component" value="Unassembled WGS sequence"/>
</dbReference>
<organism evidence="1 2">
    <name type="scientific">Candidatus Gottesmanbacteria bacterium RBG_16_37_8</name>
    <dbReference type="NCBI Taxonomy" id="1798371"/>
    <lineage>
        <taxon>Bacteria</taxon>
        <taxon>Candidatus Gottesmaniibacteriota</taxon>
    </lineage>
</organism>
<evidence type="ECO:0008006" key="3">
    <source>
        <dbReference type="Google" id="ProtNLM"/>
    </source>
</evidence>
<dbReference type="Gene3D" id="3.40.630.190">
    <property type="entry name" value="LCP protein"/>
    <property type="match status" value="1"/>
</dbReference>
<dbReference type="AlphaFoldDB" id="A0A1F5YSA8"/>
<name>A0A1F5YSA8_9BACT</name>